<reference evidence="1" key="1">
    <citation type="submission" date="2020-03" db="EMBL/GenBank/DDBJ databases">
        <title>Studies in the Genomics of Life Span.</title>
        <authorList>
            <person name="Glass D."/>
        </authorList>
    </citation>
    <scope>NUCLEOTIDE SEQUENCE</scope>
    <source>
        <strain evidence="1">SUZIE</strain>
        <tissue evidence="1">Muscle</tissue>
    </source>
</reference>
<dbReference type="Proteomes" id="UP001166674">
    <property type="component" value="Unassembled WGS sequence"/>
</dbReference>
<protein>
    <submittedName>
        <fullName evidence="1">AT-hook DNA-binding motif-containing protein 1</fullName>
    </submittedName>
</protein>
<sequence>MRVKPQGLVVTSSAVCSSPDYLREPNFQKTNAKTPPSVHIVLWQELLPLCLPCLPAPLPPTPHPSPPRRSRRCAYDAFLCGRCESISIFTEWKLLWVL</sequence>
<gene>
    <name evidence="1" type="ORF">SUZIE_166420</name>
</gene>
<comment type="caution">
    <text evidence="1">The sequence shown here is derived from an EMBL/GenBank/DDBJ whole genome shotgun (WGS) entry which is preliminary data.</text>
</comment>
<dbReference type="AlphaFoldDB" id="A0AA41T2S3"/>
<evidence type="ECO:0000313" key="2">
    <source>
        <dbReference type="Proteomes" id="UP001166674"/>
    </source>
</evidence>
<keyword evidence="1" id="KW-0238">DNA-binding</keyword>
<proteinExistence type="predicted"/>
<organism evidence="1 2">
    <name type="scientific">Sciurus carolinensis</name>
    <name type="common">Eastern gray squirrel</name>
    <dbReference type="NCBI Taxonomy" id="30640"/>
    <lineage>
        <taxon>Eukaryota</taxon>
        <taxon>Metazoa</taxon>
        <taxon>Chordata</taxon>
        <taxon>Craniata</taxon>
        <taxon>Vertebrata</taxon>
        <taxon>Euteleostomi</taxon>
        <taxon>Mammalia</taxon>
        <taxon>Eutheria</taxon>
        <taxon>Euarchontoglires</taxon>
        <taxon>Glires</taxon>
        <taxon>Rodentia</taxon>
        <taxon>Sciuromorpha</taxon>
        <taxon>Sciuridae</taxon>
        <taxon>Sciurinae</taxon>
        <taxon>Sciurini</taxon>
        <taxon>Sciurus</taxon>
    </lineage>
</organism>
<dbReference type="GO" id="GO:0003677">
    <property type="term" value="F:DNA binding"/>
    <property type="evidence" value="ECO:0007669"/>
    <property type="project" value="UniProtKB-KW"/>
</dbReference>
<accession>A0AA41T2S3</accession>
<dbReference type="EMBL" id="JAATJV010380400">
    <property type="protein sequence ID" value="MBZ3882135.1"/>
    <property type="molecule type" value="Genomic_DNA"/>
</dbReference>
<keyword evidence="2" id="KW-1185">Reference proteome</keyword>
<evidence type="ECO:0000313" key="1">
    <source>
        <dbReference type="EMBL" id="MBZ3882135.1"/>
    </source>
</evidence>
<name>A0AA41T2S3_SCICA</name>